<evidence type="ECO:0000313" key="3">
    <source>
        <dbReference type="EMBL" id="QEE24579.1"/>
    </source>
</evidence>
<evidence type="ECO:0000256" key="1">
    <source>
        <dbReference type="SAM" id="MobiDB-lite"/>
    </source>
</evidence>
<dbReference type="Pfam" id="PF04233">
    <property type="entry name" value="Phage_Mu_F"/>
    <property type="match status" value="1"/>
</dbReference>
<dbReference type="KEGG" id="rgl:CS053_08730"/>
<evidence type="ECO:0000259" key="2">
    <source>
        <dbReference type="Pfam" id="PF04233"/>
    </source>
</evidence>
<accession>A0A5B9DYD7</accession>
<protein>
    <submittedName>
        <fullName evidence="3">Phage head morphogenesis protein</fullName>
    </submittedName>
</protein>
<dbReference type="Proteomes" id="UP000321807">
    <property type="component" value="Chromosome"/>
</dbReference>
<dbReference type="EMBL" id="CP042807">
    <property type="protein sequence ID" value="QEE24579.1"/>
    <property type="molecule type" value="Genomic_DNA"/>
</dbReference>
<evidence type="ECO:0000313" key="4">
    <source>
        <dbReference type="Proteomes" id="UP000321807"/>
    </source>
</evidence>
<sequence>MKGRASYRTRDRKKVRSPVRARRAETQFAAKLKGVAREVGRLIGSFDVVSNPETVPTLRTMLAKYAEALQPWATSVVSRMLAEVNQRDERMWATQAQEMGIALRKELHNAPTGQVMRQLMAEQVQLITSLPTEAAQRVHDLVIKGMEDSARADEVAREILRSGEVTESRAKLIARTEVARSASALTQARAQHIGSTQYIWRTSGDSDVRPGHRAMNGKVCEWANPPAVDENGRVMHHHPGAIWNCRCYPEPIIPE</sequence>
<reference evidence="3 4" key="1">
    <citation type="submission" date="2019-08" db="EMBL/GenBank/DDBJ databases">
        <title>Complete genome sequence of Rhodanobacter glycinis strain T01E-68 isolated from tomato root.</title>
        <authorList>
            <person name="Weon H.-Y."/>
            <person name="Lee S.A."/>
        </authorList>
    </citation>
    <scope>NUCLEOTIDE SEQUENCE [LARGE SCALE GENOMIC DNA]</scope>
    <source>
        <strain evidence="3 4">T01E-68</strain>
    </source>
</reference>
<organism evidence="3 4">
    <name type="scientific">Rhodanobacter glycinis</name>
    <dbReference type="NCBI Taxonomy" id="582702"/>
    <lineage>
        <taxon>Bacteria</taxon>
        <taxon>Pseudomonadati</taxon>
        <taxon>Pseudomonadota</taxon>
        <taxon>Gammaproteobacteria</taxon>
        <taxon>Lysobacterales</taxon>
        <taxon>Rhodanobacteraceae</taxon>
        <taxon>Rhodanobacter</taxon>
    </lineage>
</organism>
<dbReference type="AlphaFoldDB" id="A0A5B9DYD7"/>
<proteinExistence type="predicted"/>
<feature type="domain" description="Phage head morphogenesis" evidence="2">
    <location>
        <begin position="136"/>
        <end position="247"/>
    </location>
</feature>
<gene>
    <name evidence="3" type="ORF">CS053_08730</name>
</gene>
<name>A0A5B9DYD7_9GAMM</name>
<dbReference type="InterPro" id="IPR006528">
    <property type="entry name" value="Phage_head_morphogenesis_dom"/>
</dbReference>
<dbReference type="NCBIfam" id="TIGR01641">
    <property type="entry name" value="phageSPP1_gp7"/>
    <property type="match status" value="1"/>
</dbReference>
<feature type="region of interest" description="Disordered" evidence="1">
    <location>
        <begin position="1"/>
        <end position="21"/>
    </location>
</feature>